<accession>G1D5L5</accession>
<dbReference type="Proteomes" id="UP000008418">
    <property type="component" value="Segment"/>
</dbReference>
<dbReference type="KEGG" id="vg:40081088"/>
<dbReference type="RefSeq" id="YP_009605143.1">
    <property type="nucleotide sequence ID" value="NC_041971.1"/>
</dbReference>
<proteinExistence type="predicted"/>
<evidence type="ECO:0000313" key="1">
    <source>
        <dbReference type="EMBL" id="AEK10063.1"/>
    </source>
</evidence>
<evidence type="ECO:0000313" key="2">
    <source>
        <dbReference type="Proteomes" id="UP000008418"/>
    </source>
</evidence>
<dbReference type="OrthoDB" id="29122at10239"/>
<organism evidence="1 2">
    <name type="scientific">Mycobacterium phage Rey</name>
    <dbReference type="NCBI Taxonomy" id="1034115"/>
    <lineage>
        <taxon>Viruses</taxon>
        <taxon>Duplodnaviria</taxon>
        <taxon>Heunggongvirae</taxon>
        <taxon>Uroviricota</taxon>
        <taxon>Caudoviricetes</taxon>
        <taxon>Vilmaviridae</taxon>
        <taxon>Mclasvirinae</taxon>
        <taxon>Reyvirus</taxon>
        <taxon>Reyvirus rey</taxon>
    </lineage>
</organism>
<dbReference type="GeneID" id="40081088"/>
<dbReference type="EMBL" id="JF937105">
    <property type="protein sequence ID" value="AEK10063.1"/>
    <property type="molecule type" value="Genomic_DNA"/>
</dbReference>
<name>G1D5L5_9CAUD</name>
<reference evidence="1 2" key="1">
    <citation type="journal article" date="2011" name="PLoS ONE">
        <title>Cluster K Mycobacteriophages: Insights into the Evolutionary Origins of Mycobacteriophage TM4.</title>
        <authorList>
            <person name="Pope W.H."/>
            <person name="Ferreira C.M."/>
            <person name="Jacobs-Sera D."/>
            <person name="Benjamin R.C."/>
            <person name="Davis A.J."/>
            <person name="Dejong R.J."/>
            <person name="Elgin S.C."/>
            <person name="Guilfoile F.R."/>
            <person name="Forsyth M.H."/>
            <person name="Harris A.D."/>
            <person name="Harvey S.E."/>
            <person name="Hughes L.E."/>
            <person name="Hynes P.M."/>
            <person name="Jackson A.S."/>
            <person name="Jalal M.D."/>
            <person name="Macmurray E.A."/>
            <person name="Manley C.M."/>
            <person name="McDonough M.J."/>
            <person name="Mosier J.L."/>
            <person name="Osterbann L.J."/>
            <person name="Rabinowitz H.S."/>
            <person name="Rhyan C.N."/>
            <person name="Russell D.A."/>
            <person name="Saha M.S."/>
            <person name="Shaffer C.D."/>
            <person name="Simon S.E."/>
            <person name="Sims E.F."/>
            <person name="Tovar I.G."/>
            <person name="Weisser E.G."/>
            <person name="Wertz J.T."/>
            <person name="Weston-Hafer K.A."/>
            <person name="Williamson K.E."/>
            <person name="Zhang B."/>
            <person name="Cresawn S.G."/>
            <person name="Jain P."/>
            <person name="Piuri M."/>
            <person name="Jacobs W.R.Jr."/>
            <person name="Hendrix R.W."/>
            <person name="Hatfull G.F."/>
        </authorList>
    </citation>
    <scope>NUCLEOTIDE SEQUENCE [LARGE SCALE GENOMIC DNA]</scope>
    <source>
        <strain evidence="1">Rey</strain>
    </source>
</reference>
<protein>
    <submittedName>
        <fullName evidence="1">Uncharacterized protein</fullName>
    </submittedName>
</protein>
<gene>
    <name evidence="1" type="primary">175</name>
    <name evidence="1" type="ORF">PBI_REY_175</name>
</gene>
<keyword evidence="2" id="KW-1185">Reference proteome</keyword>
<sequence length="92" mass="10456">MQVCAHINYGPFTNGHETFPTMGAAVDFFRREVVDNPYLTTEFSEDSEYSDYGVMDLYPHDGCDCSDGMNFHDYPMVRYGVGRRGGLRRVAV</sequence>